<dbReference type="RefSeq" id="WP_006377027.1">
    <property type="nucleotide sequence ID" value="NZ_AEJB01000259.1"/>
</dbReference>
<comment type="caution">
    <text evidence="3">The sequence shown here is derived from an EMBL/GenBank/DDBJ whole genome shotgun (WGS) entry which is preliminary data.</text>
</comment>
<dbReference type="CDD" id="cd16936">
    <property type="entry name" value="HATPase_RsbW-like"/>
    <property type="match status" value="1"/>
</dbReference>
<accession>L7F9B5</accession>
<dbReference type="Gene3D" id="3.30.565.10">
    <property type="entry name" value="Histidine kinase-like ATPase, C-terminal domain"/>
    <property type="match status" value="1"/>
</dbReference>
<dbReference type="InterPro" id="IPR003594">
    <property type="entry name" value="HATPase_dom"/>
</dbReference>
<dbReference type="AlphaFoldDB" id="L7F9B5"/>
<dbReference type="PANTHER" id="PTHR35526:SF3">
    <property type="entry name" value="ANTI-SIGMA-F FACTOR RSBW"/>
    <property type="match status" value="1"/>
</dbReference>
<dbReference type="InterPro" id="IPR036890">
    <property type="entry name" value="HATPase_C_sf"/>
</dbReference>
<evidence type="ECO:0000313" key="4">
    <source>
        <dbReference type="Proteomes" id="UP000010931"/>
    </source>
</evidence>
<dbReference type="SUPFAM" id="SSF55874">
    <property type="entry name" value="ATPase domain of HSP90 chaperone/DNA topoisomerase II/histidine kinase"/>
    <property type="match status" value="1"/>
</dbReference>
<name>L7F9B5_STRT8</name>
<dbReference type="Proteomes" id="UP000010931">
    <property type="component" value="Unassembled WGS sequence"/>
</dbReference>
<dbReference type="STRING" id="85558.T45_02197"/>
<dbReference type="PATRIC" id="fig|698760.3.peg.3428"/>
<dbReference type="InterPro" id="IPR050267">
    <property type="entry name" value="Anti-sigma-factor_SerPK"/>
</dbReference>
<sequence length="173" mass="18286">MNAADFRVELSAVPEAVPELRRAVREWFGEDAYGWVSGDVQLCLTELVGNVIRHVGEGTSVSVRVAWVDDGARVRVDVSDPDPRALPVLPGATRVDESGRGLALLGALAVRWGVEMNGVGKTVWCEVAGAVDVDVEGGEPVPPAAFRMDLTGVTGVTDLVDGNHAAVSRTTVR</sequence>
<dbReference type="GeneID" id="97400433"/>
<keyword evidence="1" id="KW-0723">Serine/threonine-protein kinase</keyword>
<dbReference type="EMBL" id="AEJB01000259">
    <property type="protein sequence ID" value="ELP67837.1"/>
    <property type="molecule type" value="Genomic_DNA"/>
</dbReference>
<protein>
    <submittedName>
        <fullName evidence="3">ATPase/histidine kinase/DNA gyrase B/HSP90 domain protein</fullName>
    </submittedName>
</protein>
<organism evidence="3 4">
    <name type="scientific">Streptomyces turgidiscabies (strain Car8)</name>
    <dbReference type="NCBI Taxonomy" id="698760"/>
    <lineage>
        <taxon>Bacteria</taxon>
        <taxon>Bacillati</taxon>
        <taxon>Actinomycetota</taxon>
        <taxon>Actinomycetes</taxon>
        <taxon>Kitasatosporales</taxon>
        <taxon>Streptomycetaceae</taxon>
        <taxon>Streptomyces</taxon>
    </lineage>
</organism>
<evidence type="ECO:0000259" key="2">
    <source>
        <dbReference type="Pfam" id="PF13581"/>
    </source>
</evidence>
<keyword evidence="4" id="KW-1185">Reference proteome</keyword>
<proteinExistence type="predicted"/>
<gene>
    <name evidence="3" type="ORF">STRTUCAR8_06323</name>
</gene>
<reference evidence="3 4" key="1">
    <citation type="journal article" date="2011" name="Plasmid">
        <title>Streptomyces turgidiscabies Car8 contains a modular pathogenicity island that shares virulence genes with other actinobacterial plant pathogens.</title>
        <authorList>
            <person name="Huguet-Tapia J.C."/>
            <person name="Badger J.H."/>
            <person name="Loria R."/>
            <person name="Pettis G.S."/>
        </authorList>
    </citation>
    <scope>NUCLEOTIDE SEQUENCE [LARGE SCALE GENOMIC DNA]</scope>
    <source>
        <strain evidence="3 4">Car8</strain>
    </source>
</reference>
<dbReference type="GO" id="GO:0004674">
    <property type="term" value="F:protein serine/threonine kinase activity"/>
    <property type="evidence" value="ECO:0007669"/>
    <property type="project" value="UniProtKB-KW"/>
</dbReference>
<dbReference type="PANTHER" id="PTHR35526">
    <property type="entry name" value="ANTI-SIGMA-F FACTOR RSBW-RELATED"/>
    <property type="match status" value="1"/>
</dbReference>
<dbReference type="Pfam" id="PF13581">
    <property type="entry name" value="HATPase_c_2"/>
    <property type="match status" value="1"/>
</dbReference>
<evidence type="ECO:0000256" key="1">
    <source>
        <dbReference type="ARBA" id="ARBA00022527"/>
    </source>
</evidence>
<evidence type="ECO:0000313" key="3">
    <source>
        <dbReference type="EMBL" id="ELP67837.1"/>
    </source>
</evidence>
<keyword evidence="3" id="KW-0808">Transferase</keyword>
<keyword evidence="3" id="KW-0418">Kinase</keyword>
<feature type="domain" description="Histidine kinase/HSP90-like ATPase" evidence="2">
    <location>
        <begin position="11"/>
        <end position="124"/>
    </location>
</feature>